<dbReference type="RefSeq" id="WP_101753621.1">
    <property type="nucleotide sequence ID" value="NZ_CP025430.1"/>
</dbReference>
<dbReference type="AlphaFoldDB" id="A0A2H5F261"/>
<name>A0A2H5F261_9RHOB</name>
<sequence length="198" mass="21420">MMMTRTPKTRTEPKLTKPARTTPELKAPTAPPKAAPKTATKPEQKPLAAPSGAPKFAGAPTIIPPAATPPAITIPVPAIAEDLWPQEDAADQATLHAAEEVFNHLLARVKEFQANLPAHHELGIQLANYGGERALHVRGMGFRNPNIIEFYGLLDGDRQVTVVQHVSQLNFLLIAVPPVAEQEPYRIGFGAELRTDRG</sequence>
<protein>
    <submittedName>
        <fullName evidence="2">Uncharacterized protein</fullName>
    </submittedName>
</protein>
<proteinExistence type="predicted"/>
<organism evidence="2 3">
    <name type="scientific">Paracoccus zhejiangensis</name>
    <dbReference type="NCBI Taxonomy" id="1077935"/>
    <lineage>
        <taxon>Bacteria</taxon>
        <taxon>Pseudomonadati</taxon>
        <taxon>Pseudomonadota</taxon>
        <taxon>Alphaproteobacteria</taxon>
        <taxon>Rhodobacterales</taxon>
        <taxon>Paracoccaceae</taxon>
        <taxon>Paracoccus</taxon>
    </lineage>
</organism>
<evidence type="ECO:0000313" key="3">
    <source>
        <dbReference type="Proteomes" id="UP000234530"/>
    </source>
</evidence>
<dbReference type="InterPro" id="IPR046171">
    <property type="entry name" value="DUF6173"/>
</dbReference>
<dbReference type="Proteomes" id="UP000234530">
    <property type="component" value="Chromosome"/>
</dbReference>
<evidence type="ECO:0000313" key="2">
    <source>
        <dbReference type="EMBL" id="AUH65648.1"/>
    </source>
</evidence>
<feature type="region of interest" description="Disordered" evidence="1">
    <location>
        <begin position="1"/>
        <end position="64"/>
    </location>
</feature>
<keyword evidence="3" id="KW-1185">Reference proteome</keyword>
<dbReference type="KEGG" id="pzh:CX676_17060"/>
<dbReference type="EMBL" id="CP025430">
    <property type="protein sequence ID" value="AUH65648.1"/>
    <property type="molecule type" value="Genomic_DNA"/>
</dbReference>
<evidence type="ECO:0000256" key="1">
    <source>
        <dbReference type="SAM" id="MobiDB-lite"/>
    </source>
</evidence>
<reference evidence="2 3" key="1">
    <citation type="journal article" date="2013" name="Antonie Van Leeuwenhoek">
        <title>Paracoccus zhejiangensis sp. nov., isolated from activated sludge in wastewater-treatment system.</title>
        <authorList>
            <person name="Wu Z.G."/>
            <person name="Zhang D.F."/>
            <person name="Liu Y.L."/>
            <person name="Wang F."/>
            <person name="Jiang X."/>
            <person name="Li C."/>
            <person name="Li S.P."/>
            <person name="Hong Q."/>
            <person name="Li W.J."/>
        </authorList>
    </citation>
    <scope>NUCLEOTIDE SEQUENCE [LARGE SCALE GENOMIC DNA]</scope>
    <source>
        <strain evidence="2 3">J6</strain>
    </source>
</reference>
<gene>
    <name evidence="2" type="ORF">CX676_17060</name>
</gene>
<accession>A0A2H5F261</accession>
<dbReference type="OrthoDB" id="7202559at2"/>
<dbReference type="Pfam" id="PF19670">
    <property type="entry name" value="DUF6173"/>
    <property type="match status" value="1"/>
</dbReference>